<dbReference type="InterPro" id="IPR010130">
    <property type="entry name" value="T1SS_OMP_TolC"/>
</dbReference>
<keyword evidence="6" id="KW-0472">Membrane</keyword>
<evidence type="ECO:0000313" key="9">
    <source>
        <dbReference type="EMBL" id="QIZ78021.1"/>
    </source>
</evidence>
<dbReference type="GO" id="GO:0015562">
    <property type="term" value="F:efflux transmembrane transporter activity"/>
    <property type="evidence" value="ECO:0007669"/>
    <property type="project" value="InterPro"/>
</dbReference>
<keyword evidence="7" id="KW-0998">Cell outer membrane</keyword>
<protein>
    <submittedName>
        <fullName evidence="9">TolC family outer membrane protein</fullName>
    </submittedName>
</protein>
<dbReference type="PANTHER" id="PTHR30026">
    <property type="entry name" value="OUTER MEMBRANE PROTEIN TOLC"/>
    <property type="match status" value="1"/>
</dbReference>
<proteinExistence type="inferred from homology"/>
<accession>A0A6H1UG12</accession>
<dbReference type="NCBIfam" id="TIGR01844">
    <property type="entry name" value="type_I_sec_TolC"/>
    <property type="match status" value="1"/>
</dbReference>
<comment type="subcellular location">
    <subcellularLocation>
        <location evidence="1">Cell outer membrane</location>
    </subcellularLocation>
</comment>
<dbReference type="Pfam" id="PF02321">
    <property type="entry name" value="OEP"/>
    <property type="match status" value="2"/>
</dbReference>
<dbReference type="GO" id="GO:0009279">
    <property type="term" value="C:cell outer membrane"/>
    <property type="evidence" value="ECO:0007669"/>
    <property type="project" value="UniProtKB-SubCell"/>
</dbReference>
<organism evidence="9 10">
    <name type="scientific">Ferrimonas lipolytica</name>
    <dbReference type="NCBI Taxonomy" id="2724191"/>
    <lineage>
        <taxon>Bacteria</taxon>
        <taxon>Pseudomonadati</taxon>
        <taxon>Pseudomonadota</taxon>
        <taxon>Gammaproteobacteria</taxon>
        <taxon>Alteromonadales</taxon>
        <taxon>Ferrimonadaceae</taxon>
        <taxon>Ferrimonas</taxon>
    </lineage>
</organism>
<dbReference type="SUPFAM" id="SSF56954">
    <property type="entry name" value="Outer membrane efflux proteins (OEP)"/>
    <property type="match status" value="1"/>
</dbReference>
<dbReference type="InterPro" id="IPR051906">
    <property type="entry name" value="TolC-like"/>
</dbReference>
<dbReference type="AlphaFoldDB" id="A0A6H1UG12"/>
<dbReference type="EMBL" id="CP051180">
    <property type="protein sequence ID" value="QIZ78021.1"/>
    <property type="molecule type" value="Genomic_DNA"/>
</dbReference>
<evidence type="ECO:0000256" key="6">
    <source>
        <dbReference type="ARBA" id="ARBA00023136"/>
    </source>
</evidence>
<dbReference type="Gene3D" id="1.20.1600.10">
    <property type="entry name" value="Outer membrane efflux proteins (OEP)"/>
    <property type="match status" value="1"/>
</dbReference>
<evidence type="ECO:0000313" key="10">
    <source>
        <dbReference type="Proteomes" id="UP000501602"/>
    </source>
</evidence>
<keyword evidence="5" id="KW-0812">Transmembrane</keyword>
<sequence>MKTIAPIVVLTSSMLLATAANAATLEQAVAYTLDTNPQIRLSFNSFKAREEQVNEARADYLPQVDLFANYGYTNADNPTGRLGGDHDLEHDPRQSGISLTQLIFDGFRTPGEVKRLGFEASAEQWALFSSAEDLALTVVQRYIEMLTAEQQLELTDHNLQNHQMIHEKIRQRSDSGLGSNADIAQSAGRLARANSNRIAAYNNLLDAQAQYRNVVNLDPDNLVTPVPDHDMLPKDLAEAILLTDGHPLLKSAAFDVDAAKQQRDVAKADNYPTLELRLDGTWGEELDNQYGHNNDLSATLEMRYNLFAGGATKARIRSAAYQLGSAKSVRERANRDVIEGMRLSWSAYEQLGIQKDYIRQHVEASKEAQLAYSEQFRLGQRTLLDLLDTENELFQARQDYVNSEMQELLAKYRVLNASGRLLDSLRVTRPPEWSAERDYQ</sequence>
<dbReference type="KEGG" id="fes:HER31_14610"/>
<dbReference type="Proteomes" id="UP000501602">
    <property type="component" value="Chromosome"/>
</dbReference>
<name>A0A6H1UG12_9GAMM</name>
<evidence type="ECO:0000256" key="4">
    <source>
        <dbReference type="ARBA" id="ARBA00022452"/>
    </source>
</evidence>
<gene>
    <name evidence="9" type="ORF">HER31_14610</name>
</gene>
<evidence type="ECO:0000256" key="5">
    <source>
        <dbReference type="ARBA" id="ARBA00022692"/>
    </source>
</evidence>
<feature type="chain" id="PRO_5026135588" evidence="8">
    <location>
        <begin position="23"/>
        <end position="440"/>
    </location>
</feature>
<dbReference type="GO" id="GO:1990281">
    <property type="term" value="C:efflux pump complex"/>
    <property type="evidence" value="ECO:0007669"/>
    <property type="project" value="TreeGrafter"/>
</dbReference>
<evidence type="ECO:0000256" key="1">
    <source>
        <dbReference type="ARBA" id="ARBA00004442"/>
    </source>
</evidence>
<dbReference type="PANTHER" id="PTHR30026:SF22">
    <property type="entry name" value="OUTER MEMBRANE EFFLUX PROTEIN"/>
    <property type="match status" value="1"/>
</dbReference>
<feature type="signal peptide" evidence="8">
    <location>
        <begin position="1"/>
        <end position="22"/>
    </location>
</feature>
<keyword evidence="3" id="KW-0813">Transport</keyword>
<reference evidence="9 10" key="1">
    <citation type="submission" date="2020-04" db="EMBL/GenBank/DDBJ databases">
        <title>Ferrimonas sp. S7 isolated from sea water.</title>
        <authorList>
            <person name="Bae S.S."/>
            <person name="Baek K."/>
        </authorList>
    </citation>
    <scope>NUCLEOTIDE SEQUENCE [LARGE SCALE GENOMIC DNA]</scope>
    <source>
        <strain evidence="9 10">S7</strain>
    </source>
</reference>
<dbReference type="GO" id="GO:0015288">
    <property type="term" value="F:porin activity"/>
    <property type="evidence" value="ECO:0007669"/>
    <property type="project" value="TreeGrafter"/>
</dbReference>
<evidence type="ECO:0000256" key="8">
    <source>
        <dbReference type="SAM" id="SignalP"/>
    </source>
</evidence>
<evidence type="ECO:0000256" key="7">
    <source>
        <dbReference type="ARBA" id="ARBA00023237"/>
    </source>
</evidence>
<keyword evidence="4" id="KW-1134">Transmembrane beta strand</keyword>
<keyword evidence="10" id="KW-1185">Reference proteome</keyword>
<evidence type="ECO:0000256" key="2">
    <source>
        <dbReference type="ARBA" id="ARBA00007613"/>
    </source>
</evidence>
<evidence type="ECO:0000256" key="3">
    <source>
        <dbReference type="ARBA" id="ARBA00022448"/>
    </source>
</evidence>
<comment type="similarity">
    <text evidence="2">Belongs to the outer membrane factor (OMF) (TC 1.B.17) family.</text>
</comment>
<dbReference type="RefSeq" id="WP_168661580.1">
    <property type="nucleotide sequence ID" value="NZ_CP051180.1"/>
</dbReference>
<keyword evidence="8" id="KW-0732">Signal</keyword>
<dbReference type="InterPro" id="IPR003423">
    <property type="entry name" value="OMP_efflux"/>
</dbReference>